<dbReference type="CDD" id="cd14378">
    <property type="entry name" value="UBA1_Rhp23p_like"/>
    <property type="match status" value="1"/>
</dbReference>
<comment type="function">
    <text evidence="5">Multiubiquitin chain receptor involved in modulation of proteasomal degradation. Involved in nucleotide excision repair.</text>
</comment>
<dbReference type="SMART" id="SM00165">
    <property type="entry name" value="UBA"/>
    <property type="match status" value="2"/>
</dbReference>
<dbReference type="InterPro" id="IPR004806">
    <property type="entry name" value="Rad23"/>
</dbReference>
<dbReference type="Pfam" id="PF00627">
    <property type="entry name" value="UBA"/>
    <property type="match status" value="2"/>
</dbReference>
<dbReference type="InterPro" id="IPR029071">
    <property type="entry name" value="Ubiquitin-like_domsf"/>
</dbReference>
<dbReference type="SUPFAM" id="SSF54236">
    <property type="entry name" value="Ubiquitin-like"/>
    <property type="match status" value="1"/>
</dbReference>
<protein>
    <recommendedName>
        <fullName evidence="5">UV excision repair protein RAD23</fullName>
    </recommendedName>
</protein>
<feature type="region of interest" description="Disordered" evidence="6">
    <location>
        <begin position="97"/>
        <end position="146"/>
    </location>
</feature>
<dbReference type="PROSITE" id="PS50030">
    <property type="entry name" value="UBA"/>
    <property type="match status" value="2"/>
</dbReference>
<evidence type="ECO:0000256" key="2">
    <source>
        <dbReference type="ARBA" id="ARBA00022763"/>
    </source>
</evidence>
<name>A0ABR1B4U2_POLSC</name>
<proteinExistence type="inferred from homology"/>
<feature type="domain" description="UBA" evidence="7">
    <location>
        <begin position="322"/>
        <end position="362"/>
    </location>
</feature>
<keyword evidence="4 5" id="KW-0539">Nucleus</keyword>
<dbReference type="InterPro" id="IPR000626">
    <property type="entry name" value="Ubiquitin-like_dom"/>
</dbReference>
<evidence type="ECO:0000256" key="4">
    <source>
        <dbReference type="ARBA" id="ARBA00023242"/>
    </source>
</evidence>
<dbReference type="SMART" id="SM00213">
    <property type="entry name" value="UBQ"/>
    <property type="match status" value="1"/>
</dbReference>
<gene>
    <name evidence="9" type="ORF">RUM44_000237</name>
</gene>
<accession>A0ABR1B4U2</accession>
<dbReference type="InterPro" id="IPR006636">
    <property type="entry name" value="STI1_HS-bd"/>
</dbReference>
<dbReference type="CDD" id="cd14427">
    <property type="entry name" value="UBA2_HR23A"/>
    <property type="match status" value="1"/>
</dbReference>
<organism evidence="9 10">
    <name type="scientific">Polyplax serrata</name>
    <name type="common">Common mouse louse</name>
    <dbReference type="NCBI Taxonomy" id="468196"/>
    <lineage>
        <taxon>Eukaryota</taxon>
        <taxon>Metazoa</taxon>
        <taxon>Ecdysozoa</taxon>
        <taxon>Arthropoda</taxon>
        <taxon>Hexapoda</taxon>
        <taxon>Insecta</taxon>
        <taxon>Pterygota</taxon>
        <taxon>Neoptera</taxon>
        <taxon>Paraneoptera</taxon>
        <taxon>Psocodea</taxon>
        <taxon>Troctomorpha</taxon>
        <taxon>Phthiraptera</taxon>
        <taxon>Anoplura</taxon>
        <taxon>Polyplacidae</taxon>
        <taxon>Polyplax</taxon>
    </lineage>
</organism>
<dbReference type="Gene3D" id="1.10.10.540">
    <property type="entry name" value="XPC-binding domain"/>
    <property type="match status" value="1"/>
</dbReference>
<feature type="region of interest" description="Disordered" evidence="6">
    <location>
        <begin position="200"/>
        <end position="220"/>
    </location>
</feature>
<feature type="domain" description="Ubiquitin-like" evidence="8">
    <location>
        <begin position="44"/>
        <end position="101"/>
    </location>
</feature>
<dbReference type="Pfam" id="PF00240">
    <property type="entry name" value="ubiquitin"/>
    <property type="match status" value="1"/>
</dbReference>
<evidence type="ECO:0000256" key="6">
    <source>
        <dbReference type="SAM" id="MobiDB-lite"/>
    </source>
</evidence>
<feature type="compositionally biased region" description="Polar residues" evidence="6">
    <location>
        <begin position="125"/>
        <end position="145"/>
    </location>
</feature>
<keyword evidence="1" id="KW-0677">Repeat</keyword>
<feature type="domain" description="UBA" evidence="7">
    <location>
        <begin position="155"/>
        <end position="197"/>
    </location>
</feature>
<evidence type="ECO:0000313" key="9">
    <source>
        <dbReference type="EMBL" id="KAK6634988.1"/>
    </source>
</evidence>
<keyword evidence="2 5" id="KW-0227">DNA damage</keyword>
<evidence type="ECO:0000259" key="7">
    <source>
        <dbReference type="PROSITE" id="PS50030"/>
    </source>
</evidence>
<dbReference type="InterPro" id="IPR015940">
    <property type="entry name" value="UBA"/>
</dbReference>
<evidence type="ECO:0000313" key="10">
    <source>
        <dbReference type="Proteomes" id="UP001359485"/>
    </source>
</evidence>
<keyword evidence="10" id="KW-1185">Reference proteome</keyword>
<sequence>MADNSNKKHRWKQNRESKSRTASKKQQTETGAMIEFACEGEECETVKVLKERIEAEKGKDYPAVNQKLIYAGKILTDETPLSEYNIDEKKFIVVMVTKPKPPPPVHKGPSDPTQTPGTGDGESAASDTTSNMGSQSTEATDTGASVGQAESALLMGDEYNQSLRNIMDMGYPRDQVERALRASFNNPDRAVEYLLNGIPSDVDETETGDAGAEDSSLNPLTPDTCGNEEDPLAFLRSQPQFQQMRQVIQANPQLLNAVLQQIGQTNPALLQIISQNQDAFVRMLNEPTTGSGATPTSAGAGNPTTGGAASNVFSPGVVQVTPQDKEAIERLKALGFPEHLVVQAYFACDKNENLAANFLLSQTMDD</sequence>
<comment type="subcellular location">
    <subcellularLocation>
        <location evidence="5">Nucleus</location>
    </subcellularLocation>
    <subcellularLocation>
        <location evidence="5">Cytoplasm</location>
    </subcellularLocation>
</comment>
<dbReference type="PANTHER" id="PTHR10621:SF0">
    <property type="entry name" value="UV EXCISION REPAIR PROTEIN RAD23"/>
    <property type="match status" value="1"/>
</dbReference>
<dbReference type="EMBL" id="JAWJWF010000003">
    <property type="protein sequence ID" value="KAK6634988.1"/>
    <property type="molecule type" value="Genomic_DNA"/>
</dbReference>
<evidence type="ECO:0000256" key="3">
    <source>
        <dbReference type="ARBA" id="ARBA00023204"/>
    </source>
</evidence>
<evidence type="ECO:0000256" key="5">
    <source>
        <dbReference type="RuleBase" id="RU367049"/>
    </source>
</evidence>
<dbReference type="Proteomes" id="UP001359485">
    <property type="component" value="Unassembled WGS sequence"/>
</dbReference>
<keyword evidence="3 5" id="KW-0234">DNA repair</keyword>
<reference evidence="9 10" key="1">
    <citation type="submission" date="2023-09" db="EMBL/GenBank/DDBJ databases">
        <title>Genomes of two closely related lineages of the louse Polyplax serrata with different host specificities.</title>
        <authorList>
            <person name="Martinu J."/>
            <person name="Tarabai H."/>
            <person name="Stefka J."/>
            <person name="Hypsa V."/>
        </authorList>
    </citation>
    <scope>NUCLEOTIDE SEQUENCE [LARGE SCALE GENOMIC DNA]</scope>
    <source>
        <strain evidence="9">98ZLc_SE</strain>
    </source>
</reference>
<comment type="similarity">
    <text evidence="5">Belongs to the RAD23 family.</text>
</comment>
<dbReference type="PANTHER" id="PTHR10621">
    <property type="entry name" value="UV EXCISION REPAIR PROTEIN RAD23"/>
    <property type="match status" value="1"/>
</dbReference>
<dbReference type="InterPro" id="IPR015360">
    <property type="entry name" value="XPC-bd"/>
</dbReference>
<feature type="region of interest" description="Disordered" evidence="6">
    <location>
        <begin position="1"/>
        <end position="29"/>
    </location>
</feature>
<dbReference type="InterPro" id="IPR036353">
    <property type="entry name" value="XPC-bd_sf"/>
</dbReference>
<dbReference type="PRINTS" id="PR01839">
    <property type="entry name" value="RAD23PROTEIN"/>
</dbReference>
<feature type="region of interest" description="Disordered" evidence="6">
    <location>
        <begin position="286"/>
        <end position="309"/>
    </location>
</feature>
<comment type="caution">
    <text evidence="9">The sequence shown here is derived from an EMBL/GenBank/DDBJ whole genome shotgun (WGS) entry which is preliminary data.</text>
</comment>
<keyword evidence="5" id="KW-0963">Cytoplasm</keyword>
<dbReference type="PROSITE" id="PS50053">
    <property type="entry name" value="UBIQUITIN_2"/>
    <property type="match status" value="1"/>
</dbReference>
<dbReference type="Gene3D" id="3.10.20.90">
    <property type="entry name" value="Phosphatidylinositol 3-kinase Catalytic Subunit, Chain A, domain 1"/>
    <property type="match status" value="1"/>
</dbReference>
<dbReference type="InterPro" id="IPR009060">
    <property type="entry name" value="UBA-like_sf"/>
</dbReference>
<evidence type="ECO:0000259" key="8">
    <source>
        <dbReference type="PROSITE" id="PS50053"/>
    </source>
</evidence>
<dbReference type="CDD" id="cd01805">
    <property type="entry name" value="Ubl_Rad23"/>
    <property type="match status" value="1"/>
</dbReference>
<dbReference type="SUPFAM" id="SSF46934">
    <property type="entry name" value="UBA-like"/>
    <property type="match status" value="2"/>
</dbReference>
<dbReference type="SMART" id="SM00727">
    <property type="entry name" value="STI1"/>
    <property type="match status" value="1"/>
</dbReference>
<dbReference type="SUPFAM" id="SSF101238">
    <property type="entry name" value="XPC-binding domain"/>
    <property type="match status" value="1"/>
</dbReference>
<feature type="compositionally biased region" description="Low complexity" evidence="6">
    <location>
        <begin position="287"/>
        <end position="309"/>
    </location>
</feature>
<dbReference type="Gene3D" id="1.10.8.10">
    <property type="entry name" value="DNA helicase RuvA subunit, C-terminal domain"/>
    <property type="match status" value="2"/>
</dbReference>
<evidence type="ECO:0000256" key="1">
    <source>
        <dbReference type="ARBA" id="ARBA00022737"/>
    </source>
</evidence>
<dbReference type="Pfam" id="PF09280">
    <property type="entry name" value="XPC-binding"/>
    <property type="match status" value="1"/>
</dbReference>
<dbReference type="NCBIfam" id="TIGR00601">
    <property type="entry name" value="rad23"/>
    <property type="match status" value="1"/>
</dbReference>